<evidence type="ECO:0000256" key="5">
    <source>
        <dbReference type="ARBA" id="ARBA00022989"/>
    </source>
</evidence>
<comment type="similarity">
    <text evidence="7">Belongs to the binding-protein-dependent transport system permease family.</text>
</comment>
<evidence type="ECO:0000259" key="8">
    <source>
        <dbReference type="PROSITE" id="PS50928"/>
    </source>
</evidence>
<evidence type="ECO:0000256" key="2">
    <source>
        <dbReference type="ARBA" id="ARBA00022448"/>
    </source>
</evidence>
<keyword evidence="4 7" id="KW-0812">Transmembrane</keyword>
<keyword evidence="5 7" id="KW-1133">Transmembrane helix</keyword>
<keyword evidence="3" id="KW-1003">Cell membrane</keyword>
<dbReference type="InterPro" id="IPR035906">
    <property type="entry name" value="MetI-like_sf"/>
</dbReference>
<accession>A0A255ED36</accession>
<protein>
    <submittedName>
        <fullName evidence="9">Sugar ABC transporter permease</fullName>
    </submittedName>
</protein>
<dbReference type="PROSITE" id="PS50928">
    <property type="entry name" value="ABC_TM1"/>
    <property type="match status" value="1"/>
</dbReference>
<feature type="transmembrane region" description="Helical" evidence="7">
    <location>
        <begin position="231"/>
        <end position="253"/>
    </location>
</feature>
<evidence type="ECO:0000313" key="11">
    <source>
        <dbReference type="Proteomes" id="UP000216300"/>
    </source>
</evidence>
<dbReference type="Gene3D" id="1.10.3720.10">
    <property type="entry name" value="MetI-like"/>
    <property type="match status" value="1"/>
</dbReference>
<dbReference type="Proteomes" id="UP000216300">
    <property type="component" value="Unassembled WGS sequence"/>
</dbReference>
<comment type="subcellular location">
    <subcellularLocation>
        <location evidence="1 7">Cell membrane</location>
        <topology evidence="1 7">Multi-pass membrane protein</topology>
    </subcellularLocation>
</comment>
<accession>A0A255EAG7</accession>
<evidence type="ECO:0000313" key="9">
    <source>
        <dbReference type="EMBL" id="OYN88558.1"/>
    </source>
</evidence>
<feature type="transmembrane region" description="Helical" evidence="7">
    <location>
        <begin position="99"/>
        <end position="120"/>
    </location>
</feature>
<feature type="transmembrane region" description="Helical" evidence="7">
    <location>
        <begin position="183"/>
        <end position="210"/>
    </location>
</feature>
<dbReference type="PANTHER" id="PTHR43227">
    <property type="entry name" value="BLL4140 PROTEIN"/>
    <property type="match status" value="1"/>
</dbReference>
<proteinExistence type="inferred from homology"/>
<evidence type="ECO:0000256" key="4">
    <source>
        <dbReference type="ARBA" id="ARBA00022692"/>
    </source>
</evidence>
<dbReference type="EMBL" id="NMVI01000011">
    <property type="protein sequence ID" value="OYN88831.1"/>
    <property type="molecule type" value="Genomic_DNA"/>
</dbReference>
<gene>
    <name evidence="9" type="ORF">CGZ91_13165</name>
    <name evidence="10" type="ORF">CGZ92_03760</name>
</gene>
<sequence>MATVTAPSPRPRPRLPRWLRRGAPRWLRRGAPPWLLLAPALATLAILLIVPLGRVLDLSFQDYRLRNLLRGTTNYVGLENYTTILSDGFLWTTVLPNTVGFAAVCVVLTMVVGVAIAVFLNNLATASRFICTTAIMVAWAIPALTGTYVFVWLFDPLNGFVSDLLGMVGILEPGTVNWWNSRLAFYSIATLNVVYHGFPFIAITVLAGLMTVPQELHEAAAMDGANAWQRFWQITVPMLRPILAVCVILSTIWDFKVFTQIYLMPGGDGSNRNMMNLGVWSYTESFGQGNYGMGSAIAVLLTLLLLVVSVIYLRVMMKEDEL</sequence>
<dbReference type="PANTHER" id="PTHR43227:SF8">
    <property type="entry name" value="DIACETYLCHITOBIOSE UPTAKE SYSTEM PERMEASE PROTEIN DASB"/>
    <property type="match status" value="1"/>
</dbReference>
<evidence type="ECO:0000256" key="3">
    <source>
        <dbReference type="ARBA" id="ARBA00022475"/>
    </source>
</evidence>
<comment type="caution">
    <text evidence="9">The sequence shown here is derived from an EMBL/GenBank/DDBJ whole genome shotgun (WGS) entry which is preliminary data.</text>
</comment>
<keyword evidence="2 7" id="KW-0813">Transport</keyword>
<keyword evidence="11" id="KW-1185">Reference proteome</keyword>
<evidence type="ECO:0000256" key="6">
    <source>
        <dbReference type="ARBA" id="ARBA00023136"/>
    </source>
</evidence>
<dbReference type="EMBL" id="NMVJ01000011">
    <property type="protein sequence ID" value="OYN88558.1"/>
    <property type="molecule type" value="Genomic_DNA"/>
</dbReference>
<evidence type="ECO:0000256" key="7">
    <source>
        <dbReference type="RuleBase" id="RU363032"/>
    </source>
</evidence>
<evidence type="ECO:0000256" key="1">
    <source>
        <dbReference type="ARBA" id="ARBA00004651"/>
    </source>
</evidence>
<dbReference type="CDD" id="cd06261">
    <property type="entry name" value="TM_PBP2"/>
    <property type="match status" value="1"/>
</dbReference>
<feature type="domain" description="ABC transmembrane type-1" evidence="8">
    <location>
        <begin position="95"/>
        <end position="312"/>
    </location>
</feature>
<evidence type="ECO:0000313" key="10">
    <source>
        <dbReference type="EMBL" id="OYN88831.1"/>
    </source>
</evidence>
<dbReference type="SUPFAM" id="SSF161098">
    <property type="entry name" value="MetI-like"/>
    <property type="match status" value="1"/>
</dbReference>
<dbReference type="Pfam" id="PF00528">
    <property type="entry name" value="BPD_transp_1"/>
    <property type="match status" value="1"/>
</dbReference>
<feature type="transmembrane region" description="Helical" evidence="7">
    <location>
        <begin position="34"/>
        <end position="56"/>
    </location>
</feature>
<keyword evidence="6 7" id="KW-0472">Membrane</keyword>
<dbReference type="AlphaFoldDB" id="A0A255EAG7"/>
<name>A0A255EAG7_9ACTN</name>
<organism evidence="9 11">
    <name type="scientific">Parenemella sanctibonifatiensis</name>
    <dbReference type="NCBI Taxonomy" id="2016505"/>
    <lineage>
        <taxon>Bacteria</taxon>
        <taxon>Bacillati</taxon>
        <taxon>Actinomycetota</taxon>
        <taxon>Actinomycetes</taxon>
        <taxon>Propionibacteriales</taxon>
        <taxon>Propionibacteriaceae</taxon>
        <taxon>Parenemella</taxon>
    </lineage>
</organism>
<dbReference type="OrthoDB" id="9804439at2"/>
<dbReference type="InterPro" id="IPR050809">
    <property type="entry name" value="UgpAE/MalFG_permease"/>
</dbReference>
<dbReference type="GO" id="GO:0005886">
    <property type="term" value="C:plasma membrane"/>
    <property type="evidence" value="ECO:0007669"/>
    <property type="project" value="UniProtKB-SubCell"/>
</dbReference>
<feature type="transmembrane region" description="Helical" evidence="7">
    <location>
        <begin position="291"/>
        <end position="313"/>
    </location>
</feature>
<dbReference type="GO" id="GO:0055085">
    <property type="term" value="P:transmembrane transport"/>
    <property type="evidence" value="ECO:0007669"/>
    <property type="project" value="InterPro"/>
</dbReference>
<dbReference type="Proteomes" id="UP000216533">
    <property type="component" value="Unassembled WGS sequence"/>
</dbReference>
<reference evidence="11 12" key="1">
    <citation type="submission" date="2017-07" db="EMBL/GenBank/DDBJ databases">
        <title>Draft whole genome sequences of clinical Proprionibacteriaceae strains.</title>
        <authorList>
            <person name="Bernier A.-M."/>
            <person name="Bernard K."/>
            <person name="Domingo M.-C."/>
        </authorList>
    </citation>
    <scope>NUCLEOTIDE SEQUENCE [LARGE SCALE GENOMIC DNA]</scope>
    <source>
        <strain evidence="9 11">NML 150081</strain>
        <strain evidence="10 12">NML 160184</strain>
    </source>
</reference>
<evidence type="ECO:0000313" key="12">
    <source>
        <dbReference type="Proteomes" id="UP000216533"/>
    </source>
</evidence>
<feature type="transmembrane region" description="Helical" evidence="7">
    <location>
        <begin position="129"/>
        <end position="154"/>
    </location>
</feature>
<dbReference type="InterPro" id="IPR000515">
    <property type="entry name" value="MetI-like"/>
</dbReference>